<evidence type="ECO:0000256" key="4">
    <source>
        <dbReference type="PROSITE-ProRule" id="PRU10141"/>
    </source>
</evidence>
<dbReference type="InterPro" id="IPR011009">
    <property type="entry name" value="Kinase-like_dom_sf"/>
</dbReference>
<reference evidence="7" key="1">
    <citation type="journal article" date="2020" name="Stud. Mycol.">
        <title>101 Dothideomycetes genomes: a test case for predicting lifestyles and emergence of pathogens.</title>
        <authorList>
            <person name="Haridas S."/>
            <person name="Albert R."/>
            <person name="Binder M."/>
            <person name="Bloem J."/>
            <person name="Labutti K."/>
            <person name="Salamov A."/>
            <person name="Andreopoulos B."/>
            <person name="Baker S."/>
            <person name="Barry K."/>
            <person name="Bills G."/>
            <person name="Bluhm B."/>
            <person name="Cannon C."/>
            <person name="Castanera R."/>
            <person name="Culley D."/>
            <person name="Daum C."/>
            <person name="Ezra D."/>
            <person name="Gonzalez J."/>
            <person name="Henrissat B."/>
            <person name="Kuo A."/>
            <person name="Liang C."/>
            <person name="Lipzen A."/>
            <person name="Lutzoni F."/>
            <person name="Magnuson J."/>
            <person name="Mondo S."/>
            <person name="Nolan M."/>
            <person name="Ohm R."/>
            <person name="Pangilinan J."/>
            <person name="Park H.-J."/>
            <person name="Ramirez L."/>
            <person name="Alfaro M."/>
            <person name="Sun H."/>
            <person name="Tritt A."/>
            <person name="Yoshinaga Y."/>
            <person name="Zwiers L.-H."/>
            <person name="Turgeon B."/>
            <person name="Goodwin S."/>
            <person name="Spatafora J."/>
            <person name="Crous P."/>
            <person name="Grigoriev I."/>
        </authorList>
    </citation>
    <scope>NUCLEOTIDE SEQUENCE</scope>
    <source>
        <strain evidence="7">CBS 122368</strain>
    </source>
</reference>
<dbReference type="GO" id="GO:0005737">
    <property type="term" value="C:cytoplasm"/>
    <property type="evidence" value="ECO:0007669"/>
    <property type="project" value="TreeGrafter"/>
</dbReference>
<feature type="compositionally biased region" description="Low complexity" evidence="5">
    <location>
        <begin position="1332"/>
        <end position="1377"/>
    </location>
</feature>
<evidence type="ECO:0000256" key="1">
    <source>
        <dbReference type="ARBA" id="ARBA00012513"/>
    </source>
</evidence>
<evidence type="ECO:0000256" key="5">
    <source>
        <dbReference type="SAM" id="MobiDB-lite"/>
    </source>
</evidence>
<dbReference type="Gene3D" id="1.25.10.10">
    <property type="entry name" value="Leucine-rich Repeat Variant"/>
    <property type="match status" value="3"/>
</dbReference>
<feature type="compositionally biased region" description="Low complexity" evidence="5">
    <location>
        <begin position="590"/>
        <end position="601"/>
    </location>
</feature>
<dbReference type="Proteomes" id="UP000800094">
    <property type="component" value="Unassembled WGS sequence"/>
</dbReference>
<evidence type="ECO:0000313" key="7">
    <source>
        <dbReference type="EMBL" id="KAF2256555.1"/>
    </source>
</evidence>
<dbReference type="EMBL" id="ML987189">
    <property type="protein sequence ID" value="KAF2256555.1"/>
    <property type="molecule type" value="Genomic_DNA"/>
</dbReference>
<dbReference type="PROSITE" id="PS00107">
    <property type="entry name" value="PROTEIN_KINASE_ATP"/>
    <property type="match status" value="1"/>
</dbReference>
<accession>A0A6A6J132</accession>
<dbReference type="SUPFAM" id="SSF56112">
    <property type="entry name" value="Protein kinase-like (PK-like)"/>
    <property type="match status" value="1"/>
</dbReference>
<feature type="domain" description="Protein kinase" evidence="6">
    <location>
        <begin position="68"/>
        <end position="318"/>
    </location>
</feature>
<feature type="compositionally biased region" description="Low complexity" evidence="5">
    <location>
        <begin position="491"/>
        <end position="508"/>
    </location>
</feature>
<keyword evidence="2 4" id="KW-0547">Nucleotide-binding</keyword>
<dbReference type="InterPro" id="IPR017441">
    <property type="entry name" value="Protein_kinase_ATP_BS"/>
</dbReference>
<dbReference type="GeneID" id="54580936"/>
<dbReference type="FunFam" id="1.25.10.10:FF:000212">
    <property type="entry name" value="Cell division control protein"/>
    <property type="match status" value="1"/>
</dbReference>
<dbReference type="CDD" id="cd06627">
    <property type="entry name" value="STKc_Cdc7_like"/>
    <property type="match status" value="1"/>
</dbReference>
<feature type="region of interest" description="Disordered" evidence="5">
    <location>
        <begin position="1"/>
        <end position="58"/>
    </location>
</feature>
<dbReference type="PANTHER" id="PTHR48012">
    <property type="entry name" value="STERILE20-LIKE KINASE, ISOFORM B-RELATED"/>
    <property type="match status" value="1"/>
</dbReference>
<feature type="compositionally biased region" description="Polar residues" evidence="5">
    <location>
        <begin position="13"/>
        <end position="25"/>
    </location>
</feature>
<feature type="region of interest" description="Disordered" evidence="5">
    <location>
        <begin position="578"/>
        <end position="644"/>
    </location>
</feature>
<dbReference type="InterPro" id="IPR008271">
    <property type="entry name" value="Ser/Thr_kinase_AS"/>
</dbReference>
<evidence type="ECO:0000256" key="3">
    <source>
        <dbReference type="ARBA" id="ARBA00022840"/>
    </source>
</evidence>
<dbReference type="PANTHER" id="PTHR48012:SF26">
    <property type="entry name" value="SERINE_THREONINE-PROTEIN KINASE DDB_G0283821-RELATED"/>
    <property type="match status" value="1"/>
</dbReference>
<feature type="binding site" evidence="4">
    <location>
        <position position="97"/>
    </location>
    <ligand>
        <name>ATP</name>
        <dbReference type="ChEBI" id="CHEBI:30616"/>
    </ligand>
</feature>
<evidence type="ECO:0000259" key="6">
    <source>
        <dbReference type="PROSITE" id="PS50011"/>
    </source>
</evidence>
<dbReference type="PROSITE" id="PS00108">
    <property type="entry name" value="PROTEIN_KINASE_ST"/>
    <property type="match status" value="1"/>
</dbReference>
<dbReference type="InterPro" id="IPR016024">
    <property type="entry name" value="ARM-type_fold"/>
</dbReference>
<dbReference type="InterPro" id="IPR011989">
    <property type="entry name" value="ARM-like"/>
</dbReference>
<feature type="region of interest" description="Disordered" evidence="5">
    <location>
        <begin position="354"/>
        <end position="379"/>
    </location>
</feature>
<evidence type="ECO:0000256" key="2">
    <source>
        <dbReference type="ARBA" id="ARBA00022741"/>
    </source>
</evidence>
<dbReference type="SMART" id="SM00220">
    <property type="entry name" value="S_TKc"/>
    <property type="match status" value="1"/>
</dbReference>
<dbReference type="GO" id="GO:0005524">
    <property type="term" value="F:ATP binding"/>
    <property type="evidence" value="ECO:0007669"/>
    <property type="project" value="UniProtKB-UniRule"/>
</dbReference>
<protein>
    <recommendedName>
        <fullName evidence="1">non-specific serine/threonine protein kinase</fullName>
        <ecNumber evidence="1">2.7.11.1</ecNumber>
    </recommendedName>
</protein>
<dbReference type="OrthoDB" id="8693905at2759"/>
<keyword evidence="8" id="KW-1185">Reference proteome</keyword>
<dbReference type="RefSeq" id="XP_033691559.1">
    <property type="nucleotide sequence ID" value="XM_033827606.1"/>
</dbReference>
<gene>
    <name evidence="7" type="ORF">BU26DRAFT_513366</name>
</gene>
<dbReference type="InterPro" id="IPR000719">
    <property type="entry name" value="Prot_kinase_dom"/>
</dbReference>
<dbReference type="EC" id="2.7.11.1" evidence="1"/>
<organism evidence="7 8">
    <name type="scientific">Trematosphaeria pertusa</name>
    <dbReference type="NCBI Taxonomy" id="390896"/>
    <lineage>
        <taxon>Eukaryota</taxon>
        <taxon>Fungi</taxon>
        <taxon>Dikarya</taxon>
        <taxon>Ascomycota</taxon>
        <taxon>Pezizomycotina</taxon>
        <taxon>Dothideomycetes</taxon>
        <taxon>Pleosporomycetidae</taxon>
        <taxon>Pleosporales</taxon>
        <taxon>Massarineae</taxon>
        <taxon>Trematosphaeriaceae</taxon>
        <taxon>Trematosphaeria</taxon>
    </lineage>
</organism>
<feature type="region of interest" description="Disordered" evidence="5">
    <location>
        <begin position="1249"/>
        <end position="1456"/>
    </location>
</feature>
<dbReference type="FunFam" id="1.10.510.10:FF:000246">
    <property type="entry name" value="Putative Serine-threonine kinase SepH"/>
    <property type="match status" value="1"/>
</dbReference>
<dbReference type="Pfam" id="PF00069">
    <property type="entry name" value="Pkinase"/>
    <property type="match status" value="1"/>
</dbReference>
<feature type="compositionally biased region" description="Low complexity" evidence="5">
    <location>
        <begin position="1258"/>
        <end position="1280"/>
    </location>
</feature>
<sequence>MVSHPPKAAHSQARPQHQQPSSANTPGHAKKASSSSVSNARTSGREDRPSREGAAQRAAQDVVGLKDYQLGDCLGKGAFGSVYRALNWGTGETVAIKQVRLENLGAADLKTIMLEIDLLKNLNHANIVKYHGFVKSSESLYIILEYCENGSLHSICKNFGKFPENLVALYMSQVLHGLLYLHEQGVIHRDIKGANILTTKEGLVKLADFGVATKQSGLDQSSVVGTPYWMAPEVIELSGATTASDIWSVGCTVIELIEGKPPYHKLQPMQALFRIVNDEHPPIPGSASQLLREFLMECFQKNPALRISAKRLLKHPWIVSAKRTVPPVPTKPTEYREAVKSVQEWNEALNSQTLRRSSRLASGARRDIPHTSSSTAGAPAVVRKSPVNVNLNIPKHRPNADLFRSPEVDKDDNWDNDFAESISPRAFHQPHLKPQDNFGGLFSGDRLKAFASFDALTEEAPNSDGEATVKSPLNLQDLRGISAAFGGTGSGKSSTKARASASRSTSASMPSEEHHEGQPKTAFLRGVPRASELPKSKVAALARPSQMFRENSVEDYSDLMPADESAFEKKLRAMQGAHPSMLPQQKSVKAASSSPAESFSPKLFHPSDLKTAPKSTRETKVNGNVRQRSASSTSTRKMQRSQSEIEIQKYAEDDRDDFSDVFGDIRTNKAESDSGSEHSMAMITSKMSSSFMIVDDDDLDPFANMDEGLENINLENNVARDRDDRLAKQTENLVGCLKTSQPEDVLLDIAEQLLQVLFESPDKRSIVLRSHGMLPILEILSTVPPNDVVLPLLKIINLIILEDAESQESLSFLGGIPIICNFAYKKYPSEIRKEAAAFVRQMYQTSTLTLQMFIGCGGINVLVEFLEEDIDAERDLVLIGVNGVWNVFELQGPTPKNDFCRIFSRSSVLYPLSLVLNRMVDEMDEVSQLIQGRIVSIFLIFSQAESHVKDLVADRMILKRVLKDLRKMSPVHQVTMLKFIKNLSMLSSTHEALQNSNAIDILIELLKTTRKQSNSREISNQVLNTMYNLCRHNKSRQEEAALSDVIPLLKEVVKDGGPLKEFALPILCELAHSGKVARKMLWDAKGLQFYINMLADRNWQVTALDAIFVWLQEETARVEQYLLSSNFSTAIISSYTSPELSQSSFENMLEPLQKLVRLSPPIAASLAVPEIFTRTVQKLGHKDAVTRLNLLRILRTICDATEDECTLIKRFGVYDTILHLSAHDPAILVRQMAEELVCACDEVGKRSTSRASGFRRPASSAGTRAGSGSSSGSTLATGMTPPTPTSLKNAFAIPPLPPTPTLAGSSRERVARSQSTAGIWDLQEEPSRSKPASLARSSTALAALGVPPSSSSSSISSRTPGSSRPPSRDTSSSLSSRLDANKDASAKSRLPKARQGRLSEAVSRRRQSQAGMGEENQTPNGNGPPLPRLQIVRRRRETSGGELSTASSRRGAGVAD</sequence>
<dbReference type="PROSITE" id="PS50011">
    <property type="entry name" value="PROTEIN_KINASE_DOM"/>
    <property type="match status" value="1"/>
</dbReference>
<proteinExistence type="predicted"/>
<feature type="region of interest" description="Disordered" evidence="5">
    <location>
        <begin position="484"/>
        <end position="520"/>
    </location>
</feature>
<dbReference type="SUPFAM" id="SSF48371">
    <property type="entry name" value="ARM repeat"/>
    <property type="match status" value="1"/>
</dbReference>
<dbReference type="GO" id="GO:0004674">
    <property type="term" value="F:protein serine/threonine kinase activity"/>
    <property type="evidence" value="ECO:0007669"/>
    <property type="project" value="UniProtKB-EC"/>
</dbReference>
<dbReference type="FunFam" id="3.30.200.20:FF:000042">
    <property type="entry name" value="Aurora kinase A"/>
    <property type="match status" value="1"/>
</dbReference>
<dbReference type="InterPro" id="IPR050629">
    <property type="entry name" value="STE20/SPS1-PAK"/>
</dbReference>
<evidence type="ECO:0000313" key="8">
    <source>
        <dbReference type="Proteomes" id="UP000800094"/>
    </source>
</evidence>
<name>A0A6A6J132_9PLEO</name>
<keyword evidence="3 4" id="KW-0067">ATP-binding</keyword>
<dbReference type="Gene3D" id="1.10.510.10">
    <property type="entry name" value="Transferase(Phosphotransferase) domain 1"/>
    <property type="match status" value="1"/>
</dbReference>
<feature type="compositionally biased region" description="Polar residues" evidence="5">
    <location>
        <begin position="621"/>
        <end position="644"/>
    </location>
</feature>